<dbReference type="Proteomes" id="UP000252357">
    <property type="component" value="Unassembled WGS sequence"/>
</dbReference>
<proteinExistence type="predicted"/>
<name>A0A368L4V8_9BURK</name>
<dbReference type="InterPro" id="IPR021295">
    <property type="entry name" value="DUF2867"/>
</dbReference>
<dbReference type="Pfam" id="PF11066">
    <property type="entry name" value="DUF2867"/>
    <property type="match status" value="1"/>
</dbReference>
<protein>
    <submittedName>
        <fullName evidence="1">DUF2867 domain-containing protein</fullName>
    </submittedName>
</protein>
<evidence type="ECO:0000313" key="2">
    <source>
        <dbReference type="Proteomes" id="UP000252357"/>
    </source>
</evidence>
<sequence length="168" mass="18804">MSQVVEVPVPPNCAVFPRLHNADFYDAWRVSTRIPSATALEAFLAVVKATPPWVDFLMALRNRIVSKLGLKNLGVLSKDGLTQRRDYQPGERLGIFTVVSNRPEELLLTDQDKHLDVVISVYQSSANSSEFTISTVVHTHNWLGKLYMLPVAPLHKLIVRNMLSKVAV</sequence>
<evidence type="ECO:0000313" key="1">
    <source>
        <dbReference type="EMBL" id="RCS58621.1"/>
    </source>
</evidence>
<gene>
    <name evidence="1" type="ORF">DU000_07410</name>
</gene>
<dbReference type="OrthoDB" id="7058586at2"/>
<comment type="caution">
    <text evidence="1">The sequence shown here is derived from an EMBL/GenBank/DDBJ whole genome shotgun (WGS) entry which is preliminary data.</text>
</comment>
<reference evidence="1 2" key="1">
    <citation type="journal article" date="2018" name="Int. J. Syst. Evol. Microbiol.">
        <title>Parvibium lacunae gen. nov., sp. nov., a new member of the family Alcaligenaceae isolated from a freshwater pond.</title>
        <authorList>
            <person name="Chen W.M."/>
            <person name="Xie P.B."/>
            <person name="Hsu M.Y."/>
            <person name="Sheu S.Y."/>
        </authorList>
    </citation>
    <scope>NUCLEOTIDE SEQUENCE [LARGE SCALE GENOMIC DNA]</scope>
    <source>
        <strain evidence="1 2">KMB9</strain>
    </source>
</reference>
<accession>A0A368L4V8</accession>
<keyword evidence="2" id="KW-1185">Reference proteome</keyword>
<dbReference type="AlphaFoldDB" id="A0A368L4V8"/>
<dbReference type="RefSeq" id="WP_114402706.1">
    <property type="nucleotide sequence ID" value="NZ_QPGB01000002.1"/>
</dbReference>
<organism evidence="1 2">
    <name type="scientific">Parvibium lacunae</name>
    <dbReference type="NCBI Taxonomy" id="1888893"/>
    <lineage>
        <taxon>Bacteria</taxon>
        <taxon>Pseudomonadati</taxon>
        <taxon>Pseudomonadota</taxon>
        <taxon>Betaproteobacteria</taxon>
        <taxon>Burkholderiales</taxon>
        <taxon>Alcaligenaceae</taxon>
        <taxon>Parvibium</taxon>
    </lineage>
</organism>
<dbReference type="EMBL" id="QPGB01000002">
    <property type="protein sequence ID" value="RCS58621.1"/>
    <property type="molecule type" value="Genomic_DNA"/>
</dbReference>